<feature type="domain" description="Beta-lactamase class A catalytic" evidence="1">
    <location>
        <begin position="19"/>
        <end position="149"/>
    </location>
</feature>
<protein>
    <submittedName>
        <fullName evidence="2">Serine hydrolase</fullName>
    </submittedName>
</protein>
<accession>A0A9D1ADG7</accession>
<dbReference type="Proteomes" id="UP000886757">
    <property type="component" value="Unassembled WGS sequence"/>
</dbReference>
<evidence type="ECO:0000313" key="3">
    <source>
        <dbReference type="Proteomes" id="UP000886757"/>
    </source>
</evidence>
<dbReference type="EMBL" id="DVGK01000136">
    <property type="protein sequence ID" value="HIR14615.1"/>
    <property type="molecule type" value="Genomic_DNA"/>
</dbReference>
<dbReference type="InterPro" id="IPR012338">
    <property type="entry name" value="Beta-lactam/transpept-like"/>
</dbReference>
<name>A0A9D1ADG7_9FIRM</name>
<gene>
    <name evidence="2" type="ORF">IAB31_11915</name>
</gene>
<dbReference type="GO" id="GO:0030655">
    <property type="term" value="P:beta-lactam antibiotic catabolic process"/>
    <property type="evidence" value="ECO:0007669"/>
    <property type="project" value="InterPro"/>
</dbReference>
<reference evidence="2" key="2">
    <citation type="journal article" date="2021" name="PeerJ">
        <title>Extensive microbial diversity within the chicken gut microbiome revealed by metagenomics and culture.</title>
        <authorList>
            <person name="Gilroy R."/>
            <person name="Ravi A."/>
            <person name="Getino M."/>
            <person name="Pursley I."/>
            <person name="Horton D.L."/>
            <person name="Alikhan N.F."/>
            <person name="Baker D."/>
            <person name="Gharbi K."/>
            <person name="Hall N."/>
            <person name="Watson M."/>
            <person name="Adriaenssens E.M."/>
            <person name="Foster-Nyarko E."/>
            <person name="Jarju S."/>
            <person name="Secka A."/>
            <person name="Antonio M."/>
            <person name="Oren A."/>
            <person name="Chaudhuri R.R."/>
            <person name="La Ragione R."/>
            <person name="Hildebrand F."/>
            <person name="Pallen M.J."/>
        </authorList>
    </citation>
    <scope>NUCLEOTIDE SEQUENCE</scope>
    <source>
        <strain evidence="2">ChiSjej4B22-8148</strain>
    </source>
</reference>
<proteinExistence type="predicted"/>
<sequence length="178" mass="20298">MAWVVQTFPEAVVDFYSSIQNAISWSSNSDYYVLINRFGKEGFNSWTAQLGSPDIVLSDGSFGAISCRNFTRLWLNIYDYLMSGDESADTIMEFYNGTEESCIYETLGDEYMVYSKARWYFEGEDSYYTVQNDAGIVMKGMNSYILTILSDAYERLDLLDSVVEAMDQAHTELVEQTA</sequence>
<evidence type="ECO:0000259" key="1">
    <source>
        <dbReference type="Pfam" id="PF13354"/>
    </source>
</evidence>
<dbReference type="InterPro" id="IPR045155">
    <property type="entry name" value="Beta-lactam_cat"/>
</dbReference>
<dbReference type="AlphaFoldDB" id="A0A9D1ADG7"/>
<comment type="caution">
    <text evidence="2">The sequence shown here is derived from an EMBL/GenBank/DDBJ whole genome shotgun (WGS) entry which is preliminary data.</text>
</comment>
<evidence type="ECO:0000313" key="2">
    <source>
        <dbReference type="EMBL" id="HIR14615.1"/>
    </source>
</evidence>
<reference evidence="2" key="1">
    <citation type="submission" date="2020-10" db="EMBL/GenBank/DDBJ databases">
        <authorList>
            <person name="Gilroy R."/>
        </authorList>
    </citation>
    <scope>NUCLEOTIDE SEQUENCE</scope>
    <source>
        <strain evidence="2">ChiSjej4B22-8148</strain>
    </source>
</reference>
<dbReference type="GO" id="GO:0008800">
    <property type="term" value="F:beta-lactamase activity"/>
    <property type="evidence" value="ECO:0007669"/>
    <property type="project" value="InterPro"/>
</dbReference>
<keyword evidence="2" id="KW-0378">Hydrolase</keyword>
<organism evidence="2 3">
    <name type="scientific">Candidatus Choladousia intestinavium</name>
    <dbReference type="NCBI Taxonomy" id="2840727"/>
    <lineage>
        <taxon>Bacteria</taxon>
        <taxon>Bacillati</taxon>
        <taxon>Bacillota</taxon>
        <taxon>Clostridia</taxon>
        <taxon>Lachnospirales</taxon>
        <taxon>Lachnospiraceae</taxon>
        <taxon>Lachnospiraceae incertae sedis</taxon>
        <taxon>Candidatus Choladousia</taxon>
    </lineage>
</organism>
<dbReference type="Gene3D" id="3.40.710.10">
    <property type="entry name" value="DD-peptidase/beta-lactamase superfamily"/>
    <property type="match status" value="1"/>
</dbReference>
<dbReference type="Pfam" id="PF13354">
    <property type="entry name" value="Beta-lactamase2"/>
    <property type="match status" value="1"/>
</dbReference>